<dbReference type="EMBL" id="CP003947">
    <property type="protein sequence ID" value="AFZ54951.1"/>
    <property type="molecule type" value="Genomic_DNA"/>
</dbReference>
<dbReference type="AlphaFoldDB" id="K9Z5Q2"/>
<accession>K9Z5Q2</accession>
<sequence>MKFHLSSIIQIFFVRFNRLFPSHKIEAFEAIMILAISHAYGCFNPK</sequence>
<keyword evidence="3" id="KW-1185">Reference proteome</keyword>
<name>K9Z5Q2_CYAAP</name>
<protein>
    <submittedName>
        <fullName evidence="1">Uncharacterized protein</fullName>
    </submittedName>
</protein>
<organism evidence="1 3">
    <name type="scientific">Cyanobacterium aponinum (strain PCC 10605)</name>
    <dbReference type="NCBI Taxonomy" id="755178"/>
    <lineage>
        <taxon>Bacteria</taxon>
        <taxon>Bacillati</taxon>
        <taxon>Cyanobacteriota</taxon>
        <taxon>Cyanophyceae</taxon>
        <taxon>Oscillatoriophycideae</taxon>
        <taxon>Chroococcales</taxon>
        <taxon>Geminocystaceae</taxon>
        <taxon>Cyanobacterium</taxon>
    </lineage>
</organism>
<proteinExistence type="predicted"/>
<gene>
    <name evidence="1" type="ordered locus">Cyan10605_2397</name>
    <name evidence="2" type="ordered locus">Cyan10605_2885</name>
</gene>
<evidence type="ECO:0000313" key="3">
    <source>
        <dbReference type="Proteomes" id="UP000010480"/>
    </source>
</evidence>
<reference evidence="1" key="1">
    <citation type="submission" date="2012-05" db="EMBL/GenBank/DDBJ databases">
        <title>Finished genome of chromosome of Cyanobacterium sp. PCC 10605.</title>
        <authorList>
            <consortium name="US DOE Joint Genome Institute"/>
            <person name="Gugger M."/>
            <person name="Coursin T."/>
            <person name="Rippka R."/>
            <person name="Tandeau De Marsac N."/>
            <person name="Huntemann M."/>
            <person name="Wei C.-L."/>
            <person name="Han J."/>
            <person name="Detter J.C."/>
            <person name="Han C."/>
            <person name="Tapia R."/>
            <person name="Teshima H."/>
            <person name="Chen A."/>
            <person name="Krypides N."/>
            <person name="Mavromatis K."/>
            <person name="Markowitz V."/>
            <person name="Szeto E."/>
            <person name="Ivanova N."/>
            <person name="Ovchinnikova G."/>
            <person name="Pagani I."/>
            <person name="Pati A."/>
            <person name="Goodwin L."/>
            <person name="Peters L."/>
            <person name="Pitluck S."/>
            <person name="Woyke T."/>
            <person name="Kerfeld C."/>
        </authorList>
    </citation>
    <scope>NUCLEOTIDE SEQUENCE</scope>
    <source>
        <strain evidence="1">PCC 10605</strain>
    </source>
</reference>
<dbReference type="HOGENOM" id="CLU_3182719_0_0_3"/>
<dbReference type="KEGG" id="can:Cyan10605_2397"/>
<evidence type="ECO:0000313" key="2">
    <source>
        <dbReference type="EMBL" id="AFZ54951.1"/>
    </source>
</evidence>
<dbReference type="STRING" id="755178.Cyan10605_2397"/>
<dbReference type="EMBL" id="CP003947">
    <property type="protein sequence ID" value="AFZ54479.1"/>
    <property type="molecule type" value="Genomic_DNA"/>
</dbReference>
<reference evidence="3" key="2">
    <citation type="journal article" date="2013" name="Proc. Natl. Acad. Sci. U.S.A.">
        <title>Improving the coverage of the cyanobacterial phylum using diversity-driven genome sequencing.</title>
        <authorList>
            <person name="Shih P.M."/>
            <person name="Wu D."/>
            <person name="Latifi A."/>
            <person name="Axen S.D."/>
            <person name="Fewer D.P."/>
            <person name="Talla E."/>
            <person name="Calteau A."/>
            <person name="Cai F."/>
            <person name="Tandeau de Marsac N."/>
            <person name="Rippka R."/>
            <person name="Herdman M."/>
            <person name="Sivonen K."/>
            <person name="Coursin T."/>
            <person name="Laurent T."/>
            <person name="Goodwin L."/>
            <person name="Nolan M."/>
            <person name="Davenport K.W."/>
            <person name="Han C.S."/>
            <person name="Rubin E.M."/>
            <person name="Eisen J.A."/>
            <person name="Woyke T."/>
            <person name="Gugger M."/>
            <person name="Kerfeld C.A."/>
        </authorList>
    </citation>
    <scope>NUCLEOTIDE SEQUENCE [LARGE SCALE GENOMIC DNA]</scope>
    <source>
        <strain evidence="3">PCC 10605</strain>
    </source>
</reference>
<evidence type="ECO:0000313" key="1">
    <source>
        <dbReference type="EMBL" id="AFZ54479.1"/>
    </source>
</evidence>
<dbReference type="KEGG" id="can:Cyan10605_2885"/>
<dbReference type="Proteomes" id="UP000010480">
    <property type="component" value="Chromosome"/>
</dbReference>